<comment type="caution">
    <text evidence="5">The sequence shown here is derived from an EMBL/GenBank/DDBJ whole genome shotgun (WGS) entry which is preliminary data.</text>
</comment>
<name>A0ABU8SDI4_9SPHN</name>
<dbReference type="Gene3D" id="1.10.10.10">
    <property type="entry name" value="Winged helix-like DNA-binding domain superfamily/Winged helix DNA-binding domain"/>
    <property type="match status" value="1"/>
</dbReference>
<dbReference type="Pfam" id="PF00392">
    <property type="entry name" value="GntR"/>
    <property type="match status" value="1"/>
</dbReference>
<dbReference type="PROSITE" id="PS50949">
    <property type="entry name" value="HTH_GNTR"/>
    <property type="match status" value="1"/>
</dbReference>
<dbReference type="PANTHER" id="PTHR43537:SF44">
    <property type="entry name" value="GNTR FAMILY REGULATORY PROTEIN"/>
    <property type="match status" value="1"/>
</dbReference>
<dbReference type="CDD" id="cd07377">
    <property type="entry name" value="WHTH_GntR"/>
    <property type="match status" value="1"/>
</dbReference>
<keyword evidence="3" id="KW-0804">Transcription</keyword>
<sequence length="245" mass="26298">MNPAGTSPLADTSPLAGSLVDQTIARIRSYIRANDLTVGSPLPSEGTFAAEFGVSRAVMREAFGALAALRQIDVANGRRARVAALDGLVMASSFDHGVATSQIKVSDVWDVRRALELRTVELAALNRTDEQAAGILAAVDEMSASHNDPVRLAAADIRLHQSIAMASGNPLYLQIVRSFGLLMDVAVPKAWQTRQTEQERIDMLNLHREIARTIAEGDADAAVKAMDRHFDASIGDMIKAQQDPA</sequence>
<keyword evidence="1" id="KW-0805">Transcription regulation</keyword>
<reference evidence="5 6" key="1">
    <citation type="submission" date="2024-03" db="EMBL/GenBank/DDBJ databases">
        <authorList>
            <person name="Jo J.-H."/>
        </authorList>
    </citation>
    <scope>NUCLEOTIDE SEQUENCE [LARGE SCALE GENOMIC DNA]</scope>
    <source>
        <strain evidence="5 6">AS3R-12</strain>
    </source>
</reference>
<dbReference type="InterPro" id="IPR036390">
    <property type="entry name" value="WH_DNA-bd_sf"/>
</dbReference>
<organism evidence="5 6">
    <name type="scientific">Novosphingobium aquae</name>
    <dbReference type="NCBI Taxonomy" id="3133435"/>
    <lineage>
        <taxon>Bacteria</taxon>
        <taxon>Pseudomonadati</taxon>
        <taxon>Pseudomonadota</taxon>
        <taxon>Alphaproteobacteria</taxon>
        <taxon>Sphingomonadales</taxon>
        <taxon>Sphingomonadaceae</taxon>
        <taxon>Novosphingobium</taxon>
    </lineage>
</organism>
<dbReference type="RefSeq" id="WP_339968932.1">
    <property type="nucleotide sequence ID" value="NZ_JBBHJY010000009.1"/>
</dbReference>
<proteinExistence type="predicted"/>
<keyword evidence="6" id="KW-1185">Reference proteome</keyword>
<dbReference type="SMART" id="SM00895">
    <property type="entry name" value="FCD"/>
    <property type="match status" value="1"/>
</dbReference>
<accession>A0ABU8SDI4</accession>
<evidence type="ECO:0000259" key="4">
    <source>
        <dbReference type="PROSITE" id="PS50949"/>
    </source>
</evidence>
<keyword evidence="2" id="KW-0238">DNA-binding</keyword>
<evidence type="ECO:0000313" key="6">
    <source>
        <dbReference type="Proteomes" id="UP001379235"/>
    </source>
</evidence>
<protein>
    <submittedName>
        <fullName evidence="5">FadR/GntR family transcriptional regulator</fullName>
    </submittedName>
</protein>
<feature type="domain" description="HTH gntR-type" evidence="4">
    <location>
        <begin position="17"/>
        <end position="85"/>
    </location>
</feature>
<dbReference type="InterPro" id="IPR000524">
    <property type="entry name" value="Tscrpt_reg_HTH_GntR"/>
</dbReference>
<dbReference type="InterPro" id="IPR036388">
    <property type="entry name" value="WH-like_DNA-bd_sf"/>
</dbReference>
<dbReference type="EMBL" id="JBBHJY010000009">
    <property type="protein sequence ID" value="MEJ6011559.1"/>
    <property type="molecule type" value="Genomic_DNA"/>
</dbReference>
<evidence type="ECO:0000256" key="2">
    <source>
        <dbReference type="ARBA" id="ARBA00023125"/>
    </source>
</evidence>
<gene>
    <name evidence="5" type="ORF">WG900_16725</name>
</gene>
<evidence type="ECO:0000256" key="3">
    <source>
        <dbReference type="ARBA" id="ARBA00023163"/>
    </source>
</evidence>
<dbReference type="SUPFAM" id="SSF46785">
    <property type="entry name" value="Winged helix' DNA-binding domain"/>
    <property type="match status" value="1"/>
</dbReference>
<dbReference type="PANTHER" id="PTHR43537">
    <property type="entry name" value="TRANSCRIPTIONAL REGULATOR, GNTR FAMILY"/>
    <property type="match status" value="1"/>
</dbReference>
<dbReference type="Gene3D" id="1.20.120.530">
    <property type="entry name" value="GntR ligand-binding domain-like"/>
    <property type="match status" value="1"/>
</dbReference>
<dbReference type="InterPro" id="IPR008920">
    <property type="entry name" value="TF_FadR/GntR_C"/>
</dbReference>
<dbReference type="InterPro" id="IPR011711">
    <property type="entry name" value="GntR_C"/>
</dbReference>
<dbReference type="Proteomes" id="UP001379235">
    <property type="component" value="Unassembled WGS sequence"/>
</dbReference>
<dbReference type="SUPFAM" id="SSF48008">
    <property type="entry name" value="GntR ligand-binding domain-like"/>
    <property type="match status" value="1"/>
</dbReference>
<evidence type="ECO:0000313" key="5">
    <source>
        <dbReference type="EMBL" id="MEJ6011559.1"/>
    </source>
</evidence>
<dbReference type="Pfam" id="PF07729">
    <property type="entry name" value="FCD"/>
    <property type="match status" value="1"/>
</dbReference>
<dbReference type="SMART" id="SM00345">
    <property type="entry name" value="HTH_GNTR"/>
    <property type="match status" value="1"/>
</dbReference>
<evidence type="ECO:0000256" key="1">
    <source>
        <dbReference type="ARBA" id="ARBA00023015"/>
    </source>
</evidence>